<keyword evidence="5 6" id="KW-0472">Membrane</keyword>
<evidence type="ECO:0000259" key="7">
    <source>
        <dbReference type="Pfam" id="PF02683"/>
    </source>
</evidence>
<name>A0A920CKL3_9BACL</name>
<evidence type="ECO:0000256" key="2">
    <source>
        <dbReference type="ARBA" id="ARBA00006143"/>
    </source>
</evidence>
<dbReference type="AlphaFoldDB" id="A0A920CKL3"/>
<feature type="transmembrane region" description="Helical" evidence="6">
    <location>
        <begin position="197"/>
        <end position="215"/>
    </location>
</feature>
<dbReference type="InterPro" id="IPR051790">
    <property type="entry name" value="Cytochrome_c-biogenesis_DsbD"/>
</dbReference>
<evidence type="ECO:0000256" key="6">
    <source>
        <dbReference type="SAM" id="Phobius"/>
    </source>
</evidence>
<comment type="caution">
    <text evidence="8">The sequence shown here is derived from an EMBL/GenBank/DDBJ whole genome shotgun (WGS) entry which is preliminary data.</text>
</comment>
<protein>
    <submittedName>
        <fullName evidence="8">Cytochrome C biogenesis protein CcdA</fullName>
    </submittedName>
</protein>
<accession>A0A920CKL3</accession>
<reference evidence="8" key="1">
    <citation type="submission" date="2021-03" db="EMBL/GenBank/DDBJ databases">
        <title>Antimicrobial resistance genes in bacteria isolated from Japanese honey, and their potential for conferring macrolide and lincosamide resistance in the American foulbrood pathogen Paenibacillus larvae.</title>
        <authorList>
            <person name="Okamoto M."/>
            <person name="Kumagai M."/>
            <person name="Kanamori H."/>
            <person name="Takamatsu D."/>
        </authorList>
    </citation>
    <scope>NUCLEOTIDE SEQUENCE</scope>
    <source>
        <strain evidence="8">J41TS4</strain>
    </source>
</reference>
<evidence type="ECO:0000313" key="9">
    <source>
        <dbReference type="Proteomes" id="UP000678895"/>
    </source>
</evidence>
<comment type="subcellular location">
    <subcellularLocation>
        <location evidence="1">Membrane</location>
        <topology evidence="1">Multi-pass membrane protein</topology>
    </subcellularLocation>
</comment>
<feature type="transmembrane region" description="Helical" evidence="6">
    <location>
        <begin position="50"/>
        <end position="70"/>
    </location>
</feature>
<proteinExistence type="inferred from homology"/>
<dbReference type="RefSeq" id="WP_301629530.1">
    <property type="nucleotide sequence ID" value="NZ_BORS01000014.1"/>
</dbReference>
<keyword evidence="3 6" id="KW-0812">Transmembrane</keyword>
<evidence type="ECO:0000313" key="8">
    <source>
        <dbReference type="EMBL" id="GIO44036.1"/>
    </source>
</evidence>
<feature type="transmembrane region" description="Helical" evidence="6">
    <location>
        <begin position="6"/>
        <end position="29"/>
    </location>
</feature>
<feature type="domain" description="Cytochrome C biogenesis protein transmembrane" evidence="7">
    <location>
        <begin position="6"/>
        <end position="184"/>
    </location>
</feature>
<sequence>MIVQLALAGTAGLLSFFSPCMLPLVPVYLSRITGLEASLLQGGQRSGLRIKVIFHTLLFVCGISVIYLALGYSASFIGRLFIEYQKELRIGSGLLMLVMGLVLLGLISPSWLLRERRLNITGRTGSYAGSFILGIGFAAGWTPCIGPMLSSIVGLSASEPETGMLLMLVYIAGFTIPFLGFALFYSFFKKWSKMTGVLSRVGGGIFIVFGVLLLLDKLSVLSLWLNEWFSFQPII</sequence>
<organism evidence="8 9">
    <name type="scientific">Paenibacillus apis</name>
    <dbReference type="NCBI Taxonomy" id="1792174"/>
    <lineage>
        <taxon>Bacteria</taxon>
        <taxon>Bacillati</taxon>
        <taxon>Bacillota</taxon>
        <taxon>Bacilli</taxon>
        <taxon>Bacillales</taxon>
        <taxon>Paenibacillaceae</taxon>
        <taxon>Paenibacillus</taxon>
    </lineage>
</organism>
<feature type="transmembrane region" description="Helical" evidence="6">
    <location>
        <begin position="163"/>
        <end position="185"/>
    </location>
</feature>
<evidence type="ECO:0000256" key="5">
    <source>
        <dbReference type="ARBA" id="ARBA00023136"/>
    </source>
</evidence>
<dbReference type="InterPro" id="IPR003834">
    <property type="entry name" value="Cyt_c_assmbl_TM_dom"/>
</dbReference>
<evidence type="ECO:0000256" key="4">
    <source>
        <dbReference type="ARBA" id="ARBA00022989"/>
    </source>
</evidence>
<feature type="transmembrane region" description="Helical" evidence="6">
    <location>
        <begin position="125"/>
        <end position="143"/>
    </location>
</feature>
<gene>
    <name evidence="8" type="ORF">J41TS4_37940</name>
</gene>
<feature type="transmembrane region" description="Helical" evidence="6">
    <location>
        <begin position="90"/>
        <end position="113"/>
    </location>
</feature>
<comment type="similarity">
    <text evidence="2">Belongs to the DsbD family.</text>
</comment>
<evidence type="ECO:0000256" key="3">
    <source>
        <dbReference type="ARBA" id="ARBA00022692"/>
    </source>
</evidence>
<keyword evidence="9" id="KW-1185">Reference proteome</keyword>
<dbReference type="Pfam" id="PF02683">
    <property type="entry name" value="DsbD_TM"/>
    <property type="match status" value="1"/>
</dbReference>
<dbReference type="PANTHER" id="PTHR31272:SF4">
    <property type="entry name" value="CYTOCHROME C-TYPE BIOGENESIS PROTEIN HI_1454-RELATED"/>
    <property type="match status" value="1"/>
</dbReference>
<keyword evidence="4 6" id="KW-1133">Transmembrane helix</keyword>
<evidence type="ECO:0000256" key="1">
    <source>
        <dbReference type="ARBA" id="ARBA00004141"/>
    </source>
</evidence>
<dbReference type="EMBL" id="BORS01000014">
    <property type="protein sequence ID" value="GIO44036.1"/>
    <property type="molecule type" value="Genomic_DNA"/>
</dbReference>
<dbReference type="Proteomes" id="UP000678895">
    <property type="component" value="Unassembled WGS sequence"/>
</dbReference>
<dbReference type="PANTHER" id="PTHR31272">
    <property type="entry name" value="CYTOCHROME C-TYPE BIOGENESIS PROTEIN HI_1454-RELATED"/>
    <property type="match status" value="1"/>
</dbReference>